<dbReference type="InterPro" id="IPR033308">
    <property type="entry name" value="PGAP5/Cdc1/Ted1"/>
</dbReference>
<evidence type="ECO:0000313" key="6">
    <source>
        <dbReference type="EnsemblMetazoa" id="AALB000830-PA"/>
    </source>
</evidence>
<proteinExistence type="predicted"/>
<dbReference type="Proteomes" id="UP000069272">
    <property type="component" value="Chromosome 2L"/>
</dbReference>
<dbReference type="PANTHER" id="PTHR13315">
    <property type="entry name" value="METALLO PHOSPHOESTERASE RELATED"/>
    <property type="match status" value="1"/>
</dbReference>
<dbReference type="AlphaFoldDB" id="A0A182F2Z5"/>
<evidence type="ECO:0000256" key="2">
    <source>
        <dbReference type="ARBA" id="ARBA00022692"/>
    </source>
</evidence>
<dbReference type="PANTHER" id="PTHR13315:SF4">
    <property type="entry name" value="METALLOPHOSPHOESTERASE, ISOFORM E"/>
    <property type="match status" value="1"/>
</dbReference>
<dbReference type="GO" id="GO:0006506">
    <property type="term" value="P:GPI anchor biosynthetic process"/>
    <property type="evidence" value="ECO:0007669"/>
    <property type="project" value="InterPro"/>
</dbReference>
<dbReference type="GO" id="GO:0016787">
    <property type="term" value="F:hydrolase activity"/>
    <property type="evidence" value="ECO:0007669"/>
    <property type="project" value="InterPro"/>
</dbReference>
<dbReference type="STRING" id="7167.A0A182F2Z5"/>
<dbReference type="Gene3D" id="3.60.21.10">
    <property type="match status" value="1"/>
</dbReference>
<sequence length="376" mass="44048">MATKWLARTKKKFLRLHPAWRMYLIVLGLLVLYNEVLIYVLQKFKWSNIYCKEPSCVRILLVADPQILGKTYDTHFYAGLANYDSDRYLAWYYEQAVMHVQPHVIIFLGDLMDEGTDSTEVHFEEYYTRFGETFPTHPTAKQIYIPGDNDIGGLTYNSPLNPVAKRRFRQYFSERPAWVINDNLTIYNINRITAEMTLNDPRMVDSTGQDVSDRYLRIFVSHMPVLDIPSSFTYQAIDNLKPSVIFSAHLHVSQFARTHRNRLKTVGYEPLSQDKKTAYKVHSFDLSYHKDTQELLEITVPTCSYRMGVPDIGYGYAVIDGTTLKYTVLWTTRRIYQLISYLVVLGVSVVMFLFFTGRSLLRRCFERPQHRRLPMY</sequence>
<dbReference type="OrthoDB" id="5977743at2759"/>
<organism evidence="6 7">
    <name type="scientific">Anopheles albimanus</name>
    <name type="common">New world malaria mosquito</name>
    <dbReference type="NCBI Taxonomy" id="7167"/>
    <lineage>
        <taxon>Eukaryota</taxon>
        <taxon>Metazoa</taxon>
        <taxon>Ecdysozoa</taxon>
        <taxon>Arthropoda</taxon>
        <taxon>Hexapoda</taxon>
        <taxon>Insecta</taxon>
        <taxon>Pterygota</taxon>
        <taxon>Neoptera</taxon>
        <taxon>Endopterygota</taxon>
        <taxon>Diptera</taxon>
        <taxon>Nematocera</taxon>
        <taxon>Culicoidea</taxon>
        <taxon>Culicidae</taxon>
        <taxon>Anophelinae</taxon>
        <taxon>Anopheles</taxon>
    </lineage>
</organism>
<dbReference type="FunFam" id="3.60.21.10:FF:000059">
    <property type="entry name" value="Metallophosphoesterase, isoform B"/>
    <property type="match status" value="1"/>
</dbReference>
<comment type="subcellular location">
    <subcellularLocation>
        <location evidence="1">Membrane</location>
        <topology evidence="1">Multi-pass membrane protein</topology>
    </subcellularLocation>
</comment>
<keyword evidence="3" id="KW-1133">Transmembrane helix</keyword>
<dbReference type="SUPFAM" id="SSF56300">
    <property type="entry name" value="Metallo-dependent phosphatases"/>
    <property type="match status" value="1"/>
</dbReference>
<dbReference type="EnsemblMetazoa" id="AALB000830-RA">
    <property type="protein sequence ID" value="AALB000830-PA"/>
    <property type="gene ID" value="AALB000830"/>
</dbReference>
<keyword evidence="4" id="KW-0472">Membrane</keyword>
<name>A0A182F2Z5_ANOAL</name>
<dbReference type="RefSeq" id="XP_035779216.1">
    <property type="nucleotide sequence ID" value="XM_035923323.1"/>
</dbReference>
<reference evidence="6" key="2">
    <citation type="submission" date="2022-08" db="UniProtKB">
        <authorList>
            <consortium name="EnsemblMetazoa"/>
        </authorList>
    </citation>
    <scope>IDENTIFICATION</scope>
    <source>
        <strain evidence="6">STECLA/ALBI9_A</strain>
    </source>
</reference>
<protein>
    <recommendedName>
        <fullName evidence="5">Calcineurin-like phosphoesterase domain-containing protein</fullName>
    </recommendedName>
</protein>
<accession>A0A182F2Z5</accession>
<dbReference type="VEuPathDB" id="VectorBase:AALB000830"/>
<reference evidence="6 7" key="1">
    <citation type="journal article" date="2017" name="G3 (Bethesda)">
        <title>The Physical Genome Mapping of Anopheles albimanus Corrected Scaffold Misassemblies and Identified Interarm Rearrangements in Genus Anopheles.</title>
        <authorList>
            <person name="Artemov G.N."/>
            <person name="Peery A.N."/>
            <person name="Jiang X."/>
            <person name="Tu Z."/>
            <person name="Stegniy V.N."/>
            <person name="Sharakhova M.V."/>
            <person name="Sharakhov I.V."/>
        </authorList>
    </citation>
    <scope>NUCLEOTIDE SEQUENCE [LARGE SCALE GENOMIC DNA]</scope>
    <source>
        <strain evidence="6 7">ALBI9_A</strain>
    </source>
</reference>
<evidence type="ECO:0000313" key="7">
    <source>
        <dbReference type="Proteomes" id="UP000069272"/>
    </source>
</evidence>
<keyword evidence="7" id="KW-1185">Reference proteome</keyword>
<dbReference type="GO" id="GO:0016020">
    <property type="term" value="C:membrane"/>
    <property type="evidence" value="ECO:0007669"/>
    <property type="project" value="UniProtKB-SubCell"/>
</dbReference>
<dbReference type="GeneID" id="118459688"/>
<keyword evidence="2" id="KW-0812">Transmembrane</keyword>
<dbReference type="GO" id="GO:0005783">
    <property type="term" value="C:endoplasmic reticulum"/>
    <property type="evidence" value="ECO:0007669"/>
    <property type="project" value="TreeGrafter"/>
</dbReference>
<dbReference type="InterPro" id="IPR004843">
    <property type="entry name" value="Calcineurin-like_PHP"/>
</dbReference>
<evidence type="ECO:0000256" key="3">
    <source>
        <dbReference type="ARBA" id="ARBA00022989"/>
    </source>
</evidence>
<evidence type="ECO:0000259" key="5">
    <source>
        <dbReference type="Pfam" id="PF00149"/>
    </source>
</evidence>
<feature type="domain" description="Calcineurin-like phosphoesterase" evidence="5">
    <location>
        <begin position="58"/>
        <end position="252"/>
    </location>
</feature>
<evidence type="ECO:0000256" key="4">
    <source>
        <dbReference type="ARBA" id="ARBA00023136"/>
    </source>
</evidence>
<evidence type="ECO:0000256" key="1">
    <source>
        <dbReference type="ARBA" id="ARBA00004141"/>
    </source>
</evidence>
<dbReference type="KEGG" id="aali:118459688"/>
<dbReference type="VEuPathDB" id="VectorBase:AALB20_029548"/>
<dbReference type="InterPro" id="IPR029052">
    <property type="entry name" value="Metallo-depent_PP-like"/>
</dbReference>
<dbReference type="Pfam" id="PF00149">
    <property type="entry name" value="Metallophos"/>
    <property type="match status" value="1"/>
</dbReference>